<feature type="signal peptide" evidence="1">
    <location>
        <begin position="1"/>
        <end position="17"/>
    </location>
</feature>
<proteinExistence type="predicted"/>
<sequence>MKFIFAAVFALAAVVAAYSDEDHDAFIRRQANNIQQMDPSVPAMTDQNGNVIPFDAANVYQDALAKGL</sequence>
<keyword evidence="3" id="KW-1185">Reference proteome</keyword>
<dbReference type="AlphaFoldDB" id="A0AAN6NBA4"/>
<organism evidence="2 3">
    <name type="scientific">Diplogelasinospora grovesii</name>
    <dbReference type="NCBI Taxonomy" id="303347"/>
    <lineage>
        <taxon>Eukaryota</taxon>
        <taxon>Fungi</taxon>
        <taxon>Dikarya</taxon>
        <taxon>Ascomycota</taxon>
        <taxon>Pezizomycotina</taxon>
        <taxon>Sordariomycetes</taxon>
        <taxon>Sordariomycetidae</taxon>
        <taxon>Sordariales</taxon>
        <taxon>Diplogelasinosporaceae</taxon>
        <taxon>Diplogelasinospora</taxon>
    </lineage>
</organism>
<feature type="chain" id="PRO_5043055974" evidence="1">
    <location>
        <begin position="18"/>
        <end position="68"/>
    </location>
</feature>
<dbReference type="Proteomes" id="UP001303473">
    <property type="component" value="Unassembled WGS sequence"/>
</dbReference>
<accession>A0AAN6NBA4</accession>
<evidence type="ECO:0000256" key="1">
    <source>
        <dbReference type="SAM" id="SignalP"/>
    </source>
</evidence>
<gene>
    <name evidence="2" type="ORF">QBC46DRAFT_339952</name>
</gene>
<dbReference type="EMBL" id="MU853777">
    <property type="protein sequence ID" value="KAK3942041.1"/>
    <property type="molecule type" value="Genomic_DNA"/>
</dbReference>
<protein>
    <submittedName>
        <fullName evidence="2">Uncharacterized protein</fullName>
    </submittedName>
</protein>
<comment type="caution">
    <text evidence="2">The sequence shown here is derived from an EMBL/GenBank/DDBJ whole genome shotgun (WGS) entry which is preliminary data.</text>
</comment>
<name>A0AAN6NBA4_9PEZI</name>
<evidence type="ECO:0000313" key="3">
    <source>
        <dbReference type="Proteomes" id="UP001303473"/>
    </source>
</evidence>
<reference evidence="3" key="1">
    <citation type="journal article" date="2023" name="Mol. Phylogenet. Evol.">
        <title>Genome-scale phylogeny and comparative genomics of the fungal order Sordariales.</title>
        <authorList>
            <person name="Hensen N."/>
            <person name="Bonometti L."/>
            <person name="Westerberg I."/>
            <person name="Brannstrom I.O."/>
            <person name="Guillou S."/>
            <person name="Cros-Aarteil S."/>
            <person name="Calhoun S."/>
            <person name="Haridas S."/>
            <person name="Kuo A."/>
            <person name="Mondo S."/>
            <person name="Pangilinan J."/>
            <person name="Riley R."/>
            <person name="LaButti K."/>
            <person name="Andreopoulos B."/>
            <person name="Lipzen A."/>
            <person name="Chen C."/>
            <person name="Yan M."/>
            <person name="Daum C."/>
            <person name="Ng V."/>
            <person name="Clum A."/>
            <person name="Steindorff A."/>
            <person name="Ohm R.A."/>
            <person name="Martin F."/>
            <person name="Silar P."/>
            <person name="Natvig D.O."/>
            <person name="Lalanne C."/>
            <person name="Gautier V."/>
            <person name="Ament-Velasquez S.L."/>
            <person name="Kruys A."/>
            <person name="Hutchinson M.I."/>
            <person name="Powell A.J."/>
            <person name="Barry K."/>
            <person name="Miller A.N."/>
            <person name="Grigoriev I.V."/>
            <person name="Debuchy R."/>
            <person name="Gladieux P."/>
            <person name="Hiltunen Thoren M."/>
            <person name="Johannesson H."/>
        </authorList>
    </citation>
    <scope>NUCLEOTIDE SEQUENCE [LARGE SCALE GENOMIC DNA]</scope>
    <source>
        <strain evidence="3">CBS 340.73</strain>
    </source>
</reference>
<evidence type="ECO:0000313" key="2">
    <source>
        <dbReference type="EMBL" id="KAK3942041.1"/>
    </source>
</evidence>
<keyword evidence="1" id="KW-0732">Signal</keyword>